<proteinExistence type="predicted"/>
<feature type="region of interest" description="Disordered" evidence="1">
    <location>
        <begin position="154"/>
        <end position="199"/>
    </location>
</feature>
<reference evidence="2 3" key="1">
    <citation type="journal article" date="2017" name="Genome Biol. Evol.">
        <title>Phytophthora megakarya and P. palmivora, closely related causal agents of cacao black pod rot, underwent increases in genome sizes and gene numbers by different mechanisms.</title>
        <authorList>
            <person name="Ali S.S."/>
            <person name="Shao J."/>
            <person name="Lary D.J."/>
            <person name="Kronmiller B."/>
            <person name="Shen D."/>
            <person name="Strem M.D."/>
            <person name="Amoako-Attah I."/>
            <person name="Akrofi A.Y."/>
            <person name="Begoude B.A."/>
            <person name="Ten Hoopen G.M."/>
            <person name="Coulibaly K."/>
            <person name="Kebe B.I."/>
            <person name="Melnick R.L."/>
            <person name="Guiltinan M.J."/>
            <person name="Tyler B.M."/>
            <person name="Meinhardt L.W."/>
            <person name="Bailey B.A."/>
        </authorList>
    </citation>
    <scope>NUCLEOTIDE SEQUENCE [LARGE SCALE GENOMIC DNA]</scope>
    <source>
        <strain evidence="3">sbr112.9</strain>
    </source>
</reference>
<dbReference type="Proteomes" id="UP000237271">
    <property type="component" value="Unassembled WGS sequence"/>
</dbReference>
<feature type="compositionally biased region" description="Basic and acidic residues" evidence="1">
    <location>
        <begin position="262"/>
        <end position="271"/>
    </location>
</feature>
<sequence>MDVATTLASCAFQATSAPYNTFADIVMISSSSSESESDQDTLDQENQDNFGVDAMPRDRESLEHELARLDELERRIQSHTAVDLVLGWKLLSATHQEQVAKAHSALERRHAAARKVCEYAAVKARETYTSRCNELQREMSTDFERELRRLQTAKDGVSVTSRRRRSVRDDGGFSTPAKNSGNGMRRRRTMYNSDGEDGPEDVFLASASPEERAHRVQFQEKKRLERLLGRASVFKPAVKLVTPQEIAEDLEAIRSAVPCRREHLETTENKSGKKNKKIKQHLPKKKQQKPKRQRPMIITPRRIPHASGPNLPASATSRHRMTKTTKKRRPRMHYNPRMLQEGQEVEVFKRQRPPAGNGEDERQDECVMSGIITAATATQVYLLTASGRFESFDVRDCVLGSLYVRAAGDNNSPTKSARHPA</sequence>
<feature type="region of interest" description="Disordered" evidence="1">
    <location>
        <begin position="262"/>
        <end position="329"/>
    </location>
</feature>
<name>A0A2P4YS74_9STRA</name>
<feature type="compositionally biased region" description="Basic residues" evidence="1">
    <location>
        <begin position="317"/>
        <end position="329"/>
    </location>
</feature>
<gene>
    <name evidence="2" type="ORF">PHPALM_1491</name>
</gene>
<evidence type="ECO:0000256" key="1">
    <source>
        <dbReference type="SAM" id="MobiDB-lite"/>
    </source>
</evidence>
<dbReference type="OrthoDB" id="120196at2759"/>
<protein>
    <submittedName>
        <fullName evidence="2">Uncharacterized protein</fullName>
    </submittedName>
</protein>
<keyword evidence="3" id="KW-1185">Reference proteome</keyword>
<organism evidence="2 3">
    <name type="scientific">Phytophthora palmivora</name>
    <dbReference type="NCBI Taxonomy" id="4796"/>
    <lineage>
        <taxon>Eukaryota</taxon>
        <taxon>Sar</taxon>
        <taxon>Stramenopiles</taxon>
        <taxon>Oomycota</taxon>
        <taxon>Peronosporomycetes</taxon>
        <taxon>Peronosporales</taxon>
        <taxon>Peronosporaceae</taxon>
        <taxon>Phytophthora</taxon>
    </lineage>
</organism>
<feature type="compositionally biased region" description="Basic residues" evidence="1">
    <location>
        <begin position="272"/>
        <end position="294"/>
    </location>
</feature>
<feature type="region of interest" description="Disordered" evidence="1">
    <location>
        <begin position="32"/>
        <end position="56"/>
    </location>
</feature>
<evidence type="ECO:0000313" key="2">
    <source>
        <dbReference type="EMBL" id="POM80644.1"/>
    </source>
</evidence>
<feature type="compositionally biased region" description="Acidic residues" evidence="1">
    <location>
        <begin position="35"/>
        <end position="46"/>
    </location>
</feature>
<dbReference type="AlphaFoldDB" id="A0A2P4YS74"/>
<dbReference type="EMBL" id="NCKW01000351">
    <property type="protein sequence ID" value="POM80644.1"/>
    <property type="molecule type" value="Genomic_DNA"/>
</dbReference>
<evidence type="ECO:0000313" key="3">
    <source>
        <dbReference type="Proteomes" id="UP000237271"/>
    </source>
</evidence>
<accession>A0A2P4YS74</accession>
<comment type="caution">
    <text evidence="2">The sequence shown here is derived from an EMBL/GenBank/DDBJ whole genome shotgun (WGS) entry which is preliminary data.</text>
</comment>